<evidence type="ECO:0000313" key="4">
    <source>
        <dbReference type="Proteomes" id="UP000005845"/>
    </source>
</evidence>
<dbReference type="RefSeq" id="WP_005202525.1">
    <property type="nucleotide sequence ID" value="NZ_BAFC01000018.1"/>
</dbReference>
<evidence type="ECO:0000313" key="3">
    <source>
        <dbReference type="EMBL" id="GAB37628.1"/>
    </source>
</evidence>
<accession>H5TVX0</accession>
<name>H5TVX0_9ACTN</name>
<feature type="domain" description="Activator of Hsp90 ATPase homologue 1/2-like C-terminal" evidence="2">
    <location>
        <begin position="13"/>
        <end position="134"/>
    </location>
</feature>
<evidence type="ECO:0000259" key="2">
    <source>
        <dbReference type="Pfam" id="PF08327"/>
    </source>
</evidence>
<comment type="caution">
    <text evidence="3">The sequence shown here is derived from an EMBL/GenBank/DDBJ whole genome shotgun (WGS) entry which is preliminary data.</text>
</comment>
<dbReference type="CDD" id="cd07814">
    <property type="entry name" value="SRPBCC_CalC_Aha1-like"/>
    <property type="match status" value="1"/>
</dbReference>
<dbReference type="Pfam" id="PF08327">
    <property type="entry name" value="AHSA1"/>
    <property type="match status" value="1"/>
</dbReference>
<dbReference type="SUPFAM" id="SSF55961">
    <property type="entry name" value="Bet v1-like"/>
    <property type="match status" value="1"/>
</dbReference>
<keyword evidence="4" id="KW-1185">Reference proteome</keyword>
<proteinExistence type="inferred from homology"/>
<dbReference type="Proteomes" id="UP000005845">
    <property type="component" value="Unassembled WGS sequence"/>
</dbReference>
<dbReference type="InterPro" id="IPR023393">
    <property type="entry name" value="START-like_dom_sf"/>
</dbReference>
<evidence type="ECO:0000256" key="1">
    <source>
        <dbReference type="ARBA" id="ARBA00006817"/>
    </source>
</evidence>
<protein>
    <recommendedName>
        <fullName evidence="2">Activator of Hsp90 ATPase homologue 1/2-like C-terminal domain-containing protein</fullName>
    </recommendedName>
</protein>
<reference evidence="3 4" key="1">
    <citation type="submission" date="2012-02" db="EMBL/GenBank/DDBJ databases">
        <title>Whole genome shotgun sequence of Gordonia sputi NBRC 100414.</title>
        <authorList>
            <person name="Yoshida I."/>
            <person name="Hosoyama A."/>
            <person name="Tsuchikane K."/>
            <person name="Katsumata H."/>
            <person name="Yamazaki S."/>
            <person name="Fujita N."/>
        </authorList>
    </citation>
    <scope>NUCLEOTIDE SEQUENCE [LARGE SCALE GENOMIC DNA]</scope>
    <source>
        <strain evidence="3 4">NBRC 100414</strain>
    </source>
</reference>
<organism evidence="3 4">
    <name type="scientific">Gordonia sputi NBRC 100414</name>
    <dbReference type="NCBI Taxonomy" id="1089453"/>
    <lineage>
        <taxon>Bacteria</taxon>
        <taxon>Bacillati</taxon>
        <taxon>Actinomycetota</taxon>
        <taxon>Actinomycetes</taxon>
        <taxon>Mycobacteriales</taxon>
        <taxon>Gordoniaceae</taxon>
        <taxon>Gordonia</taxon>
    </lineage>
</organism>
<dbReference type="Gene3D" id="3.30.530.20">
    <property type="match status" value="1"/>
</dbReference>
<dbReference type="EMBL" id="BAFC01000018">
    <property type="protein sequence ID" value="GAB37628.1"/>
    <property type="molecule type" value="Genomic_DNA"/>
</dbReference>
<dbReference type="eggNOG" id="COG3832">
    <property type="taxonomic scope" value="Bacteria"/>
</dbReference>
<dbReference type="AlphaFoldDB" id="H5TVX0"/>
<sequence length="150" mass="16903">MADDTFTVRRIYRAPRELVFACMTEPEHLTHFWGPTGTSTPLEGIVVELRPGGAFETTMVNDVDGSEYRMRAEYTDVEAPRFLAWREVDSGVHTSLTFVDLGDGTTEVVTHQRGLPPEYRTPEARAGWQTALERGVTYVEDLARQPKEPS</sequence>
<comment type="similarity">
    <text evidence="1">Belongs to the AHA1 family.</text>
</comment>
<gene>
    <name evidence="3" type="ORF">GOSPT_018_00080</name>
</gene>
<dbReference type="InterPro" id="IPR013538">
    <property type="entry name" value="ASHA1/2-like_C"/>
</dbReference>